<comment type="caution">
    <text evidence="1">The sequence shown here is derived from an EMBL/GenBank/DDBJ whole genome shotgun (WGS) entry which is preliminary data.</text>
</comment>
<reference evidence="1 2" key="1">
    <citation type="submission" date="2021-06" db="EMBL/GenBank/DDBJ databases">
        <authorList>
            <person name="Kallberg Y."/>
            <person name="Tangrot J."/>
            <person name="Rosling A."/>
        </authorList>
    </citation>
    <scope>NUCLEOTIDE SEQUENCE [LARGE SCALE GENOMIC DNA]</scope>
    <source>
        <strain evidence="1 2">120-4 pot B 10/14</strain>
    </source>
</reference>
<gene>
    <name evidence="1" type="ORF">GMARGA_LOCUS8470</name>
</gene>
<dbReference type="EMBL" id="CAJVQB010004362">
    <property type="protein sequence ID" value="CAG8633729.1"/>
    <property type="molecule type" value="Genomic_DNA"/>
</dbReference>
<sequence>MGLTLDLAKFYRFLIILKQGKAHNSFFTYKLIHESGPEDATTAYVNEPEDVKNGYKYLAEIFKIGSKNSNAANKMVRESFIIHLSGSYIEQNVSIPQNEIADSTIEERIESLCYVLGGQTAAKTYHSIIKNLGIEQNMANCCGNLFPMSYATDDLKDQYIHIWLHPNFQLESEYQYHFTYHHNHHQDSENP</sequence>
<evidence type="ECO:0000313" key="2">
    <source>
        <dbReference type="Proteomes" id="UP000789901"/>
    </source>
</evidence>
<evidence type="ECO:0000313" key="1">
    <source>
        <dbReference type="EMBL" id="CAG8633729.1"/>
    </source>
</evidence>
<dbReference type="Proteomes" id="UP000789901">
    <property type="component" value="Unassembled WGS sequence"/>
</dbReference>
<keyword evidence="2" id="KW-1185">Reference proteome</keyword>
<proteinExistence type="predicted"/>
<organism evidence="1 2">
    <name type="scientific">Gigaspora margarita</name>
    <dbReference type="NCBI Taxonomy" id="4874"/>
    <lineage>
        <taxon>Eukaryota</taxon>
        <taxon>Fungi</taxon>
        <taxon>Fungi incertae sedis</taxon>
        <taxon>Mucoromycota</taxon>
        <taxon>Glomeromycotina</taxon>
        <taxon>Glomeromycetes</taxon>
        <taxon>Diversisporales</taxon>
        <taxon>Gigasporaceae</taxon>
        <taxon>Gigaspora</taxon>
    </lineage>
</organism>
<name>A0ABN7UNT7_GIGMA</name>
<accession>A0ABN7UNT7</accession>
<protein>
    <submittedName>
        <fullName evidence="1">26498_t:CDS:1</fullName>
    </submittedName>
</protein>